<sequence>MSQSSTLSFLAWPIAAVSTILAGVGFYLYSDAITLAETATSQAQASRQVEKASLTKQSDLQRQLNTAIYDFEQRQQAFSELQQQLTQLQQKTEQQQQEWQAKQEQWLAKLTETAAKDADLSQAQLQIESLTSELSVLNEQLLAAQASLEQAGPSADVIQLQQQFEQLMSENQELKTNLDMQIADKTQLSMTLADARNEIIRLDQQIQQADARINELSMTLELEPNANAPAKMEVKVDSPAVVVPSNDDTVPSGEVETPVVTEASVSVEASAAVAEVFVSIEPSPVVSDAAKALKAPVVDDAVVAPEGTLPELIMPTVEPEAIEAESN</sequence>
<proteinExistence type="predicted"/>
<comment type="caution">
    <text evidence="2">The sequence shown here is derived from an EMBL/GenBank/DDBJ whole genome shotgun (WGS) entry which is preliminary data.</text>
</comment>
<feature type="coiled-coil region" evidence="1">
    <location>
        <begin position="71"/>
        <end position="219"/>
    </location>
</feature>
<protein>
    <recommendedName>
        <fullName evidence="4">Chromosome segregation ATPase</fullName>
    </recommendedName>
</protein>
<evidence type="ECO:0000313" key="3">
    <source>
        <dbReference type="Proteomes" id="UP001201273"/>
    </source>
</evidence>
<organism evidence="2 3">
    <name type="scientific">Motilimonas cestriensis</name>
    <dbReference type="NCBI Taxonomy" id="2742685"/>
    <lineage>
        <taxon>Bacteria</taxon>
        <taxon>Pseudomonadati</taxon>
        <taxon>Pseudomonadota</taxon>
        <taxon>Gammaproteobacteria</taxon>
        <taxon>Alteromonadales</taxon>
        <taxon>Alteromonadales genera incertae sedis</taxon>
        <taxon>Motilimonas</taxon>
    </lineage>
</organism>
<name>A0ABS8WC10_9GAMM</name>
<dbReference type="Proteomes" id="UP001201273">
    <property type="component" value="Unassembled WGS sequence"/>
</dbReference>
<reference evidence="2 3" key="1">
    <citation type="journal article" date="2022" name="Environ. Microbiol. Rep.">
        <title>Eco-phylogenetic analyses reveal divergent evolution of vitamin B12 metabolism in the marine bacterial family 'Psychromonadaceae'.</title>
        <authorList>
            <person name="Jin X."/>
            <person name="Yang Y."/>
            <person name="Cao H."/>
            <person name="Gao B."/>
            <person name="Zhao Z."/>
        </authorList>
    </citation>
    <scope>NUCLEOTIDE SEQUENCE [LARGE SCALE GENOMIC DNA]</scope>
    <source>
        <strain evidence="2 3">MKS20</strain>
    </source>
</reference>
<evidence type="ECO:0008006" key="4">
    <source>
        <dbReference type="Google" id="ProtNLM"/>
    </source>
</evidence>
<accession>A0ABS8WC10</accession>
<evidence type="ECO:0000256" key="1">
    <source>
        <dbReference type="SAM" id="Coils"/>
    </source>
</evidence>
<evidence type="ECO:0000313" key="2">
    <source>
        <dbReference type="EMBL" id="MCE2596572.1"/>
    </source>
</evidence>
<keyword evidence="3" id="KW-1185">Reference proteome</keyword>
<dbReference type="EMBL" id="JAIMJA010000021">
    <property type="protein sequence ID" value="MCE2596572.1"/>
    <property type="molecule type" value="Genomic_DNA"/>
</dbReference>
<dbReference type="RefSeq" id="WP_233054209.1">
    <property type="nucleotide sequence ID" value="NZ_JAIMJA010000021.1"/>
</dbReference>
<gene>
    <name evidence="2" type="ORF">K6Y31_17425</name>
</gene>
<dbReference type="Gene3D" id="1.10.287.1490">
    <property type="match status" value="1"/>
</dbReference>
<keyword evidence="1" id="KW-0175">Coiled coil</keyword>